<evidence type="ECO:0000256" key="6">
    <source>
        <dbReference type="SAM" id="MobiDB-lite"/>
    </source>
</evidence>
<dbReference type="PANTHER" id="PTHR33048">
    <property type="entry name" value="PTH11-LIKE INTEGRAL MEMBRANE PROTEIN (AFU_ORTHOLOGUE AFUA_5G11245)"/>
    <property type="match status" value="1"/>
</dbReference>
<feature type="region of interest" description="Disordered" evidence="6">
    <location>
        <begin position="441"/>
        <end position="539"/>
    </location>
</feature>
<dbReference type="Pfam" id="PF20684">
    <property type="entry name" value="Fung_rhodopsin"/>
    <property type="match status" value="1"/>
</dbReference>
<feature type="transmembrane region" description="Helical" evidence="7">
    <location>
        <begin position="232"/>
        <end position="250"/>
    </location>
</feature>
<feature type="compositionally biased region" description="Low complexity" evidence="6">
    <location>
        <begin position="491"/>
        <end position="505"/>
    </location>
</feature>
<dbReference type="PANTHER" id="PTHR33048:SF19">
    <property type="entry name" value="MEMBRANE PROTEIN PTH11-LIKE, PUTATIVE (AFU_ORTHOLOGUE AFUA_1G14080)-RELATED"/>
    <property type="match status" value="1"/>
</dbReference>
<protein>
    <recommendedName>
        <fullName evidence="8">Rhodopsin domain-containing protein</fullName>
    </recommendedName>
</protein>
<feature type="transmembrane region" description="Helical" evidence="7">
    <location>
        <begin position="194"/>
        <end position="220"/>
    </location>
</feature>
<name>A0A232LVA3_9EURO</name>
<dbReference type="AlphaFoldDB" id="A0A232LVA3"/>
<dbReference type="InterPro" id="IPR049326">
    <property type="entry name" value="Rhodopsin_dom_fungi"/>
</dbReference>
<feature type="transmembrane region" description="Helical" evidence="7">
    <location>
        <begin position="153"/>
        <end position="171"/>
    </location>
</feature>
<organism evidence="9 10">
    <name type="scientific">Elaphomyces granulatus</name>
    <dbReference type="NCBI Taxonomy" id="519963"/>
    <lineage>
        <taxon>Eukaryota</taxon>
        <taxon>Fungi</taxon>
        <taxon>Dikarya</taxon>
        <taxon>Ascomycota</taxon>
        <taxon>Pezizomycotina</taxon>
        <taxon>Eurotiomycetes</taxon>
        <taxon>Eurotiomycetidae</taxon>
        <taxon>Eurotiales</taxon>
        <taxon>Elaphomycetaceae</taxon>
        <taxon>Elaphomyces</taxon>
    </lineage>
</organism>
<evidence type="ECO:0000313" key="9">
    <source>
        <dbReference type="EMBL" id="OXV07968.1"/>
    </source>
</evidence>
<feature type="domain" description="Rhodopsin" evidence="8">
    <location>
        <begin position="47"/>
        <end position="255"/>
    </location>
</feature>
<feature type="transmembrane region" description="Helical" evidence="7">
    <location>
        <begin position="66"/>
        <end position="86"/>
    </location>
</feature>
<gene>
    <name evidence="9" type="ORF">Egran_04265</name>
</gene>
<feature type="transmembrane region" description="Helical" evidence="7">
    <location>
        <begin position="262"/>
        <end position="287"/>
    </location>
</feature>
<evidence type="ECO:0000256" key="1">
    <source>
        <dbReference type="ARBA" id="ARBA00004141"/>
    </source>
</evidence>
<keyword evidence="3 7" id="KW-1133">Transmembrane helix</keyword>
<evidence type="ECO:0000256" key="2">
    <source>
        <dbReference type="ARBA" id="ARBA00022692"/>
    </source>
</evidence>
<evidence type="ECO:0000259" key="8">
    <source>
        <dbReference type="Pfam" id="PF20684"/>
    </source>
</evidence>
<accession>A0A232LVA3</accession>
<dbReference type="GO" id="GO:0016020">
    <property type="term" value="C:membrane"/>
    <property type="evidence" value="ECO:0007669"/>
    <property type="project" value="UniProtKB-SubCell"/>
</dbReference>
<evidence type="ECO:0000256" key="4">
    <source>
        <dbReference type="ARBA" id="ARBA00023136"/>
    </source>
</evidence>
<dbReference type="Proteomes" id="UP000243515">
    <property type="component" value="Unassembled WGS sequence"/>
</dbReference>
<comment type="caution">
    <text evidence="9">The sequence shown here is derived from an EMBL/GenBank/DDBJ whole genome shotgun (WGS) entry which is preliminary data.</text>
</comment>
<dbReference type="EMBL" id="NPHW01004405">
    <property type="protein sequence ID" value="OXV07968.1"/>
    <property type="molecule type" value="Genomic_DNA"/>
</dbReference>
<proteinExistence type="inferred from homology"/>
<dbReference type="OrthoDB" id="5398233at2759"/>
<comment type="subcellular location">
    <subcellularLocation>
        <location evidence="1">Membrane</location>
        <topology evidence="1">Multi-pass membrane protein</topology>
    </subcellularLocation>
</comment>
<keyword evidence="2 7" id="KW-0812">Transmembrane</keyword>
<keyword evidence="4 7" id="KW-0472">Membrane</keyword>
<feature type="transmembrane region" description="Helical" evidence="7">
    <location>
        <begin position="33"/>
        <end position="54"/>
    </location>
</feature>
<feature type="compositionally biased region" description="Polar residues" evidence="6">
    <location>
        <begin position="450"/>
        <end position="461"/>
    </location>
</feature>
<evidence type="ECO:0000256" key="3">
    <source>
        <dbReference type="ARBA" id="ARBA00022989"/>
    </source>
</evidence>
<comment type="similarity">
    <text evidence="5">Belongs to the SAT4 family.</text>
</comment>
<feature type="transmembrane region" description="Helical" evidence="7">
    <location>
        <begin position="106"/>
        <end position="133"/>
    </location>
</feature>
<evidence type="ECO:0000313" key="10">
    <source>
        <dbReference type="Proteomes" id="UP000243515"/>
    </source>
</evidence>
<dbReference type="InterPro" id="IPR052337">
    <property type="entry name" value="SAT4-like"/>
</dbReference>
<reference evidence="9 10" key="1">
    <citation type="journal article" date="2015" name="Environ. Microbiol.">
        <title>Metagenome sequence of Elaphomyces granulatus from sporocarp tissue reveals Ascomycota ectomycorrhizal fingerprints of genome expansion and a Proteobacteria-rich microbiome.</title>
        <authorList>
            <person name="Quandt C.A."/>
            <person name="Kohler A."/>
            <person name="Hesse C.N."/>
            <person name="Sharpton T.J."/>
            <person name="Martin F."/>
            <person name="Spatafora J.W."/>
        </authorList>
    </citation>
    <scope>NUCLEOTIDE SEQUENCE [LARGE SCALE GENOMIC DNA]</scope>
    <source>
        <strain evidence="9 10">OSC145934</strain>
    </source>
</reference>
<keyword evidence="10" id="KW-1185">Reference proteome</keyword>
<evidence type="ECO:0000256" key="5">
    <source>
        <dbReference type="ARBA" id="ARBA00038359"/>
    </source>
</evidence>
<evidence type="ECO:0000256" key="7">
    <source>
        <dbReference type="SAM" id="Phobius"/>
    </source>
</evidence>
<sequence>MAIMPIIISGRALGSDIPPNPQTKLGNNPTLLASWWSTGFSLVIIVIRICGRYIRSEELFTEDRMMLVSIVPLLIRMGFVHVILIWGTNNTKTAGLSDLEIQHREIGSGLVLAARIFYALFIWTAKFTVCLFLKRLLSTISVLRKSTQFMMHFIQYFLATTLVAVVLATLTECQPFDHYWQVIPDPGPRCRLGYANLITMGVCDIITDIFLVAIPIPLVIASTMRLKKKVSLVCFFAFSMILVAITSYRVPSVIQRNGLQGYRSLLASLEILAATAVSNAVVIGSFVRDRGVKKQKFKKVYGPASVSESLERSSVRRNMTYHQWGSDADLAGDVGFRLEPDLQSTDSKIVRPAPVAAIERDFTAQTGALDRDWSFNKHRQSALSAGTEDDRTSAGDSIGEEHVYSHEYLQSQGLDYLPRTSGALDGTSSASPRNKVSFFDVGGLLGPSTPEESNPPLTTWPSRPADLAPSADRPDPHQYRRGSRALLQDVGGLLSSPSGDSSSLPTARNYSRLHPPNSTGDHLSVPTYWPDPKEGGPAG</sequence>